<reference evidence="2" key="2">
    <citation type="journal article" date="2021" name="PeerJ">
        <title>Extensive microbial diversity within the chicken gut microbiome revealed by metagenomics and culture.</title>
        <authorList>
            <person name="Gilroy R."/>
            <person name="Ravi A."/>
            <person name="Getino M."/>
            <person name="Pursley I."/>
            <person name="Horton D.L."/>
            <person name="Alikhan N.F."/>
            <person name="Baker D."/>
            <person name="Gharbi K."/>
            <person name="Hall N."/>
            <person name="Watson M."/>
            <person name="Adriaenssens E.M."/>
            <person name="Foster-Nyarko E."/>
            <person name="Jarju S."/>
            <person name="Secka A."/>
            <person name="Antonio M."/>
            <person name="Oren A."/>
            <person name="Chaudhuri R.R."/>
            <person name="La Ragione R."/>
            <person name="Hildebrand F."/>
            <person name="Pallen M.J."/>
        </authorList>
    </citation>
    <scope>NUCLEOTIDE SEQUENCE</scope>
    <source>
        <strain evidence="2">ChiHjej10B9-9673</strain>
    </source>
</reference>
<reference evidence="2" key="1">
    <citation type="submission" date="2020-10" db="EMBL/GenBank/DDBJ databases">
        <authorList>
            <person name="Gilroy R."/>
        </authorList>
    </citation>
    <scope>NUCLEOTIDE SEQUENCE</scope>
    <source>
        <strain evidence="2">ChiHjej10B9-9673</strain>
    </source>
</reference>
<organism evidence="2 3">
    <name type="scientific">Candidatus Scatomorpha merdipullorum</name>
    <dbReference type="NCBI Taxonomy" id="2840927"/>
    <lineage>
        <taxon>Bacteria</taxon>
        <taxon>Bacillati</taxon>
        <taxon>Bacillota</taxon>
        <taxon>Clostridia</taxon>
        <taxon>Eubacteriales</taxon>
        <taxon>Candidatus Scatomorpha</taxon>
    </lineage>
</organism>
<evidence type="ECO:0000256" key="1">
    <source>
        <dbReference type="SAM" id="Phobius"/>
    </source>
</evidence>
<keyword evidence="1" id="KW-0812">Transmembrane</keyword>
<evidence type="ECO:0000313" key="3">
    <source>
        <dbReference type="Proteomes" id="UP000824001"/>
    </source>
</evidence>
<evidence type="ECO:0000313" key="2">
    <source>
        <dbReference type="EMBL" id="HIS66655.1"/>
    </source>
</evidence>
<comment type="caution">
    <text evidence="2">The sequence shown here is derived from an EMBL/GenBank/DDBJ whole genome shotgun (WGS) entry which is preliminary data.</text>
</comment>
<sequence length="64" mass="7102">VRGVFTYPMLVYALVLIVIIMFRPKGIFGAYEFSLLRTPRDAAGLFKRRGGKKSKPVGKEAAAQ</sequence>
<dbReference type="AlphaFoldDB" id="A0A9D1JUM3"/>
<gene>
    <name evidence="2" type="ORF">IAC18_03715</name>
</gene>
<feature type="transmembrane region" description="Helical" evidence="1">
    <location>
        <begin position="6"/>
        <end position="22"/>
    </location>
</feature>
<accession>A0A9D1JUM3</accession>
<dbReference type="Proteomes" id="UP000824001">
    <property type="component" value="Unassembled WGS sequence"/>
</dbReference>
<keyword evidence="1" id="KW-1133">Transmembrane helix</keyword>
<protein>
    <submittedName>
        <fullName evidence="2">Branched-chain amino acid ABC transporter permease</fullName>
    </submittedName>
</protein>
<name>A0A9D1JUM3_9FIRM</name>
<dbReference type="EMBL" id="DVJK01000104">
    <property type="protein sequence ID" value="HIS66655.1"/>
    <property type="molecule type" value="Genomic_DNA"/>
</dbReference>
<proteinExistence type="predicted"/>
<keyword evidence="1" id="KW-0472">Membrane</keyword>
<feature type="non-terminal residue" evidence="2">
    <location>
        <position position="1"/>
    </location>
</feature>